<evidence type="ECO:0000313" key="2">
    <source>
        <dbReference type="EMBL" id="VXC37264.1"/>
    </source>
</evidence>
<reference evidence="2 3" key="1">
    <citation type="submission" date="2019-10" db="EMBL/GenBank/DDBJ databases">
        <authorList>
            <person name="Karimi E."/>
        </authorList>
    </citation>
    <scope>NUCLEOTIDE SEQUENCE [LARGE SCALE GENOMIC DNA]</scope>
    <source>
        <strain evidence="2">Bacillus sp. 348</strain>
    </source>
</reference>
<sequence>MTSHMSNLFILDLFLVYIDYMKASTFIFLKIIKVYIPKILFFIYLKQLFCSFYHQSTKCFSIKNQMS</sequence>
<keyword evidence="1" id="KW-0812">Transmembrane</keyword>
<feature type="transmembrane region" description="Helical" evidence="1">
    <location>
        <begin position="20"/>
        <end position="45"/>
    </location>
</feature>
<protein>
    <submittedName>
        <fullName evidence="2">Uncharacterized protein</fullName>
    </submittedName>
</protein>
<keyword evidence="1" id="KW-1133">Transmembrane helix</keyword>
<dbReference type="AlphaFoldDB" id="A0A653Y4K4"/>
<gene>
    <name evidence="2" type="ORF">BACI348_51028</name>
</gene>
<keyword evidence="1" id="KW-0472">Membrane</keyword>
<dbReference type="EMBL" id="CABWLH010000010">
    <property type="protein sequence ID" value="VXC37264.1"/>
    <property type="molecule type" value="Genomic_DNA"/>
</dbReference>
<name>A0A653Y4K4_BACAB</name>
<dbReference type="Proteomes" id="UP000433089">
    <property type="component" value="Unassembled WGS sequence"/>
</dbReference>
<evidence type="ECO:0000313" key="3">
    <source>
        <dbReference type="Proteomes" id="UP000433089"/>
    </source>
</evidence>
<accession>A0A653Y4K4</accession>
<organism evidence="2 3">
    <name type="scientific">Bacillus altitudinis</name>
    <dbReference type="NCBI Taxonomy" id="293387"/>
    <lineage>
        <taxon>Bacteria</taxon>
        <taxon>Bacillati</taxon>
        <taxon>Bacillota</taxon>
        <taxon>Bacilli</taxon>
        <taxon>Bacillales</taxon>
        <taxon>Bacillaceae</taxon>
        <taxon>Bacillus</taxon>
    </lineage>
</organism>
<proteinExistence type="predicted"/>
<evidence type="ECO:0000256" key="1">
    <source>
        <dbReference type="SAM" id="Phobius"/>
    </source>
</evidence>